<sequence length="379" mass="43114">MVQISRLASLFLSNTEVMANIKPNAILRVWLYHDETKKAELPEGKRHAHGILVVPETLTLEWPPEDSPLFGEVITPAQQLLPREGFLSQVQAIRTEIKYDGELHTSEMTGKEWSKREAYGRRVLDLSCDSLRQKGPRGELPYPFFRFGALFFPPNTPYLREFYSGDDPERKLKYFETLMRMAIKGVLHYGYTGLDHVFASVEVEVLGLVLDGDEHLRRPIDEMRVIERLKPELRPGFSIAPGFEIRAVDSNPSRCEADIRERGDSELLQATDLLLGATRFVADGTYRGLCSPVGVAPVLRTKFGSRNEKMAHVYQPFCSVLRKSAERRQQSFASWKNSGHYRSFSASQAEPLGEGWKFPNIEWEIDEEGQLLIPLFPGS</sequence>
<evidence type="ECO:0000313" key="2">
    <source>
        <dbReference type="Proteomes" id="UP000587579"/>
    </source>
</evidence>
<dbReference type="Proteomes" id="UP000587579">
    <property type="component" value="Unassembled WGS sequence"/>
</dbReference>
<accession>A0ABR6P4E8</accession>
<evidence type="ECO:0000313" key="1">
    <source>
        <dbReference type="EMBL" id="MBB6030830.1"/>
    </source>
</evidence>
<organism evidence="1 2">
    <name type="scientific">Oceanithermus desulfurans</name>
    <dbReference type="NCBI Taxonomy" id="227924"/>
    <lineage>
        <taxon>Bacteria</taxon>
        <taxon>Thermotogati</taxon>
        <taxon>Deinococcota</taxon>
        <taxon>Deinococci</taxon>
        <taxon>Thermales</taxon>
        <taxon>Thermaceae</taxon>
        <taxon>Oceanithermus</taxon>
    </lineage>
</organism>
<gene>
    <name evidence="1" type="ORF">HNQ05_002229</name>
</gene>
<reference evidence="1 2" key="1">
    <citation type="submission" date="2020-08" db="EMBL/GenBank/DDBJ databases">
        <title>Genomic Encyclopedia of Type Strains, Phase IV (KMG-IV): sequencing the most valuable type-strain genomes for metagenomic binning, comparative biology and taxonomic classification.</title>
        <authorList>
            <person name="Goeker M."/>
        </authorList>
    </citation>
    <scope>NUCLEOTIDE SEQUENCE [LARGE SCALE GENOMIC DNA]</scope>
    <source>
        <strain evidence="1 2">DSM 15757</strain>
    </source>
</reference>
<dbReference type="RefSeq" id="WP_147148470.1">
    <property type="nucleotide sequence ID" value="NZ_JACHEZ010000010.1"/>
</dbReference>
<dbReference type="EMBL" id="JACHEZ010000010">
    <property type="protein sequence ID" value="MBB6030830.1"/>
    <property type="molecule type" value="Genomic_DNA"/>
</dbReference>
<comment type="caution">
    <text evidence="1">The sequence shown here is derived from an EMBL/GenBank/DDBJ whole genome shotgun (WGS) entry which is preliminary data.</text>
</comment>
<proteinExistence type="predicted"/>
<name>A0ABR6P4E8_9DEIN</name>
<keyword evidence="2" id="KW-1185">Reference proteome</keyword>
<protein>
    <submittedName>
        <fullName evidence="1">Uncharacterized protein</fullName>
    </submittedName>
</protein>